<keyword evidence="2" id="KW-0833">Ubl conjugation pathway</keyword>
<evidence type="ECO:0000256" key="5">
    <source>
        <dbReference type="ARBA" id="ARBA00079835"/>
    </source>
</evidence>
<dbReference type="GO" id="GO:0005829">
    <property type="term" value="C:cytosol"/>
    <property type="evidence" value="ECO:0007669"/>
    <property type="project" value="TreeGrafter"/>
</dbReference>
<accession>A0A1D2J388</accession>
<dbReference type="InterPro" id="IPR011021">
    <property type="entry name" value="Arrestin-like_N"/>
</dbReference>
<protein>
    <recommendedName>
        <fullName evidence="5">Carbon catabolite repressor D</fullName>
    </recommendedName>
</protein>
<dbReference type="EMBL" id="LZYO01000783">
    <property type="protein sequence ID" value="ODH12753.1"/>
    <property type="molecule type" value="Genomic_DNA"/>
</dbReference>
<dbReference type="AlphaFoldDB" id="A0A1D2J388"/>
<dbReference type="SMART" id="SM01017">
    <property type="entry name" value="Arrestin_C"/>
    <property type="match status" value="1"/>
</dbReference>
<dbReference type="GO" id="GO:0031625">
    <property type="term" value="F:ubiquitin protein ligase binding"/>
    <property type="evidence" value="ECO:0007669"/>
    <property type="project" value="TreeGrafter"/>
</dbReference>
<feature type="compositionally biased region" description="Low complexity" evidence="6">
    <location>
        <begin position="448"/>
        <end position="457"/>
    </location>
</feature>
<evidence type="ECO:0000256" key="1">
    <source>
        <dbReference type="ARBA" id="ARBA00005298"/>
    </source>
</evidence>
<dbReference type="GO" id="GO:0030674">
    <property type="term" value="F:protein-macromolecule adaptor activity"/>
    <property type="evidence" value="ECO:0007669"/>
    <property type="project" value="TreeGrafter"/>
</dbReference>
<dbReference type="VEuPathDB" id="FungiDB:PABG_07768"/>
<evidence type="ECO:0000259" key="7">
    <source>
        <dbReference type="SMART" id="SM01017"/>
    </source>
</evidence>
<evidence type="ECO:0000256" key="4">
    <source>
        <dbReference type="ARBA" id="ARBA00056218"/>
    </source>
</evidence>
<dbReference type="PANTHER" id="PTHR11188">
    <property type="entry name" value="ARRESTIN DOMAIN CONTAINING PROTEIN"/>
    <property type="match status" value="1"/>
</dbReference>
<dbReference type="InterPro" id="IPR014752">
    <property type="entry name" value="Arrestin-like_C"/>
</dbReference>
<comment type="subunit">
    <text evidence="3">Interacts with hulA.</text>
</comment>
<dbReference type="FunFam" id="2.60.40.640:FF:000018">
    <property type="entry name" value="HECT-type ubiquitin ligase-interacting protein creD"/>
    <property type="match status" value="1"/>
</dbReference>
<reference evidence="8 9" key="1">
    <citation type="submission" date="2016-06" db="EMBL/GenBank/DDBJ databases">
        <authorList>
            <person name="Kjaerup R.B."/>
            <person name="Dalgaard T.S."/>
            <person name="Juul-Madsen H.R."/>
        </authorList>
    </citation>
    <scope>NUCLEOTIDE SEQUENCE [LARGE SCALE GENOMIC DNA]</scope>
    <source>
        <strain evidence="8 9">Pb300</strain>
    </source>
</reference>
<evidence type="ECO:0000256" key="3">
    <source>
        <dbReference type="ARBA" id="ARBA00038766"/>
    </source>
</evidence>
<dbReference type="Proteomes" id="UP000242814">
    <property type="component" value="Unassembled WGS sequence"/>
</dbReference>
<comment type="function">
    <text evidence="4">Component of the regulatory network controlling carbon source utilization through ubiquitination and deubiquitination involving creA, creB, creC, creD and acrB. May be involved in signaling by recognizing appropriately phosphorylated substrates via its arrestin domains and then recruit a HECT-type ubiquitin ligase such as hulA, leading to ubiquitination of the substrate, providing a link between ubiquitination and phosphorylation in protein regulation and stability.</text>
</comment>
<gene>
    <name evidence="8" type="ORF">ACO22_07950</name>
</gene>
<dbReference type="InterPro" id="IPR014756">
    <property type="entry name" value="Ig_E-set"/>
</dbReference>
<dbReference type="InterPro" id="IPR011022">
    <property type="entry name" value="Arrestin_C-like"/>
</dbReference>
<dbReference type="PANTHER" id="PTHR11188:SF17">
    <property type="entry name" value="FI21816P1"/>
    <property type="match status" value="1"/>
</dbReference>
<organism evidence="8 9">
    <name type="scientific">Paracoccidioides brasiliensis</name>
    <dbReference type="NCBI Taxonomy" id="121759"/>
    <lineage>
        <taxon>Eukaryota</taxon>
        <taxon>Fungi</taxon>
        <taxon>Dikarya</taxon>
        <taxon>Ascomycota</taxon>
        <taxon>Pezizomycotina</taxon>
        <taxon>Eurotiomycetes</taxon>
        <taxon>Eurotiomycetidae</taxon>
        <taxon>Onygenales</taxon>
        <taxon>Ajellomycetaceae</taxon>
        <taxon>Paracoccidioides</taxon>
    </lineage>
</organism>
<dbReference type="GO" id="GO:0005886">
    <property type="term" value="C:plasma membrane"/>
    <property type="evidence" value="ECO:0007669"/>
    <property type="project" value="TreeGrafter"/>
</dbReference>
<evidence type="ECO:0000256" key="2">
    <source>
        <dbReference type="ARBA" id="ARBA00022786"/>
    </source>
</evidence>
<dbReference type="GO" id="GO:0070086">
    <property type="term" value="P:ubiquitin-dependent endocytosis"/>
    <property type="evidence" value="ECO:0007669"/>
    <property type="project" value="TreeGrafter"/>
</dbReference>
<dbReference type="VEuPathDB" id="FungiDB:PADG_08669"/>
<evidence type="ECO:0000313" key="8">
    <source>
        <dbReference type="EMBL" id="ODH12753.1"/>
    </source>
</evidence>
<feature type="domain" description="Arrestin C-terminal-like" evidence="7">
    <location>
        <begin position="179"/>
        <end position="330"/>
    </location>
</feature>
<name>A0A1D2J388_PARBR</name>
<evidence type="ECO:0000256" key="6">
    <source>
        <dbReference type="SAM" id="MobiDB-lite"/>
    </source>
</evidence>
<dbReference type="Pfam" id="PF00339">
    <property type="entry name" value="Arrestin_N"/>
    <property type="match status" value="1"/>
</dbReference>
<proteinExistence type="inferred from homology"/>
<dbReference type="SUPFAM" id="SSF81296">
    <property type="entry name" value="E set domains"/>
    <property type="match status" value="1"/>
</dbReference>
<feature type="region of interest" description="Disordered" evidence="6">
    <location>
        <begin position="429"/>
        <end position="461"/>
    </location>
</feature>
<feature type="region of interest" description="Disordered" evidence="6">
    <location>
        <begin position="578"/>
        <end position="606"/>
    </location>
</feature>
<feature type="region of interest" description="Disordered" evidence="6">
    <location>
        <begin position="367"/>
        <end position="392"/>
    </location>
</feature>
<dbReference type="Pfam" id="PF02752">
    <property type="entry name" value="Arrestin_C"/>
    <property type="match status" value="1"/>
</dbReference>
<dbReference type="InterPro" id="IPR050357">
    <property type="entry name" value="Arrestin_domain-protein"/>
</dbReference>
<comment type="similarity">
    <text evidence="1">Belongs to the arrestin family.</text>
</comment>
<dbReference type="Gene3D" id="2.60.40.640">
    <property type="match status" value="1"/>
</dbReference>
<comment type="caution">
    <text evidence="8">The sequence shown here is derived from an EMBL/GenBank/DDBJ whole genome shotgun (WGS) entry which is preliminary data.</text>
</comment>
<evidence type="ECO:0000313" key="9">
    <source>
        <dbReference type="Proteomes" id="UP000242814"/>
    </source>
</evidence>
<feature type="compositionally biased region" description="Polar residues" evidence="6">
    <location>
        <begin position="429"/>
        <end position="442"/>
    </location>
</feature>
<sequence length="606" mass="67277">MPLTLFSSSGTASQAKYFDIRLEDDYIVFRGNEHEAASTLLKGKVILCLSEPLHIKFLRLNLTGKSRVFVQVPISGGRRRSVREHNVFEKTWSFKDAGKGKMESLPAGNYEFPFDIILPGSLPESIEGLRDTWITYRFKGEIGRKYAKDIVVRKPLRIIRTLDPSALELSHAMSVENVWPNKIEYSISTPSKAIIFGTSVRVDFRIVPLLKGLVIGTISTQLVETHDFVLNPDDPEALQVSHKSTKVIFNESYTLGEQDKSQDPDGAIEGFECCRIFNLPKSLSKCLQDTDTNGIKIRHKLKFRVQLQNPDGHTSELRAGLPVSIFISPNFPIDDNNNLIDQSSQSAQRVVHTMALQAPPLYGDHQFDQLYGSLDPSGYQTPGNESDPGTPFLSISRNISLDSLAVMTTSENRDLSPAALHTQLSNLHHNNSASVTPTSESADTALESSSQSPQQLSRGDSTPFVVAHAQRPPYAASTSGTSPRWLSDDENIPSGVATPSSQISEVEHLSRVPSYATAVRLHAVTQCSYDLPDYRAAIADGACTGPMPPPQRIRSPSPNRHLSFTERFNRPRFRFRDRNHTNGFTARPDAARRPSMPEALSRVEWL</sequence>